<dbReference type="PRINTS" id="PR00344">
    <property type="entry name" value="BCTRLSENSOR"/>
</dbReference>
<dbReference type="PROSITE" id="PS50885">
    <property type="entry name" value="HAMP"/>
    <property type="match status" value="1"/>
</dbReference>
<evidence type="ECO:0000256" key="1">
    <source>
        <dbReference type="ARBA" id="ARBA00000085"/>
    </source>
</evidence>
<dbReference type="InterPro" id="IPR011006">
    <property type="entry name" value="CheY-like_superfamily"/>
</dbReference>
<dbReference type="InterPro" id="IPR005467">
    <property type="entry name" value="His_kinase_dom"/>
</dbReference>
<feature type="modified residue" description="4-aspartylphosphate" evidence="15">
    <location>
        <position position="711"/>
    </location>
</feature>
<dbReference type="GO" id="GO:0005886">
    <property type="term" value="C:plasma membrane"/>
    <property type="evidence" value="ECO:0007669"/>
    <property type="project" value="UniProtKB-SubCell"/>
</dbReference>
<evidence type="ECO:0000256" key="14">
    <source>
        <dbReference type="ARBA" id="ARBA00023136"/>
    </source>
</evidence>
<dbReference type="InterPro" id="IPR019247">
    <property type="entry name" value="Histidine_kinase_BarA_N"/>
</dbReference>
<gene>
    <name evidence="21" type="ORF">ADIMK_1037</name>
</gene>
<dbReference type="EMBL" id="JMQN01000015">
    <property type="protein sequence ID" value="KEA64584.1"/>
    <property type="molecule type" value="Genomic_DNA"/>
</dbReference>
<evidence type="ECO:0000256" key="12">
    <source>
        <dbReference type="ARBA" id="ARBA00022989"/>
    </source>
</evidence>
<dbReference type="InterPro" id="IPR003661">
    <property type="entry name" value="HisK_dim/P_dom"/>
</dbReference>
<keyword evidence="22" id="KW-1185">Reference proteome</keyword>
<keyword evidence="16" id="KW-0175">Coiled coil</keyword>
<dbReference type="Proteomes" id="UP000028252">
    <property type="component" value="Unassembled WGS sequence"/>
</dbReference>
<keyword evidence="7" id="KW-0808">Transferase</keyword>
<dbReference type="Gene3D" id="6.10.340.10">
    <property type="match status" value="1"/>
</dbReference>
<accession>A0A081G1C9</accession>
<dbReference type="SUPFAM" id="SSF47384">
    <property type="entry name" value="Homodimeric domain of signal transducing histidine kinase"/>
    <property type="match status" value="1"/>
</dbReference>
<evidence type="ECO:0000256" key="6">
    <source>
        <dbReference type="ARBA" id="ARBA00022553"/>
    </source>
</evidence>
<dbReference type="InterPro" id="IPR003594">
    <property type="entry name" value="HATPase_dom"/>
</dbReference>
<dbReference type="Gene3D" id="3.40.50.2300">
    <property type="match status" value="1"/>
</dbReference>
<dbReference type="SMART" id="SM00304">
    <property type="entry name" value="HAMP"/>
    <property type="match status" value="1"/>
</dbReference>
<keyword evidence="9" id="KW-0547">Nucleotide-binding</keyword>
<dbReference type="PATRIC" id="fig|1232683.4.peg.1027"/>
<reference evidence="21 22" key="1">
    <citation type="submission" date="2014-04" db="EMBL/GenBank/DDBJ databases">
        <title>Marinobacterium kochiensis sp. nov., isolated from sediment sample collected from Kochi backwaters in Kerala, India.</title>
        <authorList>
            <person name="Singh A."/>
            <person name="Pinnaka A.K."/>
        </authorList>
    </citation>
    <scope>NUCLEOTIDE SEQUENCE [LARGE SCALE GENOMIC DNA]</scope>
    <source>
        <strain evidence="21 22">AK27</strain>
    </source>
</reference>
<dbReference type="Gene3D" id="3.30.565.10">
    <property type="entry name" value="Histidine kinase-like ATPase, C-terminal domain"/>
    <property type="match status" value="1"/>
</dbReference>
<keyword evidence="4" id="KW-1003">Cell membrane</keyword>
<dbReference type="SUPFAM" id="SSF55874">
    <property type="entry name" value="ATPase domain of HSP90 chaperone/DNA topoisomerase II/histidine kinase"/>
    <property type="match status" value="1"/>
</dbReference>
<keyword evidence="14 17" id="KW-0472">Membrane</keyword>
<dbReference type="Pfam" id="PF00512">
    <property type="entry name" value="HisKA"/>
    <property type="match status" value="1"/>
</dbReference>
<comment type="subcellular location">
    <subcellularLocation>
        <location evidence="2">Cell inner membrane</location>
        <topology evidence="2">Multi-pass membrane protein</topology>
    </subcellularLocation>
</comment>
<dbReference type="OrthoDB" id="6724607at2"/>
<dbReference type="SMART" id="SM00387">
    <property type="entry name" value="HATPase_c"/>
    <property type="match status" value="1"/>
</dbReference>
<evidence type="ECO:0000256" key="4">
    <source>
        <dbReference type="ARBA" id="ARBA00022475"/>
    </source>
</evidence>
<dbReference type="SMART" id="SM00448">
    <property type="entry name" value="REC"/>
    <property type="match status" value="1"/>
</dbReference>
<keyword evidence="12 17" id="KW-1133">Transmembrane helix</keyword>
<feature type="domain" description="Histidine kinase" evidence="18">
    <location>
        <begin position="291"/>
        <end position="512"/>
    </location>
</feature>
<evidence type="ECO:0000256" key="13">
    <source>
        <dbReference type="ARBA" id="ARBA00023012"/>
    </source>
</evidence>
<comment type="caution">
    <text evidence="21">The sequence shown here is derived from an EMBL/GenBank/DDBJ whole genome shotgun (WGS) entry which is preliminary data.</text>
</comment>
<dbReference type="InterPro" id="IPR036641">
    <property type="entry name" value="HPT_dom_sf"/>
</dbReference>
<dbReference type="eggNOG" id="COG2205">
    <property type="taxonomic scope" value="Bacteria"/>
</dbReference>
<feature type="domain" description="Response regulatory" evidence="19">
    <location>
        <begin position="662"/>
        <end position="776"/>
    </location>
</feature>
<dbReference type="CDD" id="cd17546">
    <property type="entry name" value="REC_hyHK_CKI1_RcsC-like"/>
    <property type="match status" value="1"/>
</dbReference>
<dbReference type="SMART" id="SM00388">
    <property type="entry name" value="HisKA"/>
    <property type="match status" value="1"/>
</dbReference>
<name>A0A081G1C9_9GAMM</name>
<evidence type="ECO:0000256" key="8">
    <source>
        <dbReference type="ARBA" id="ARBA00022692"/>
    </source>
</evidence>
<evidence type="ECO:0000256" key="5">
    <source>
        <dbReference type="ARBA" id="ARBA00022519"/>
    </source>
</evidence>
<dbReference type="FunFam" id="1.10.287.130:FF:000004">
    <property type="entry name" value="Ethylene receptor 1"/>
    <property type="match status" value="1"/>
</dbReference>
<evidence type="ECO:0000313" key="22">
    <source>
        <dbReference type="Proteomes" id="UP000028252"/>
    </source>
</evidence>
<dbReference type="InterPro" id="IPR036890">
    <property type="entry name" value="HATPase_C_sf"/>
</dbReference>
<proteinExistence type="predicted"/>
<dbReference type="GO" id="GO:0000155">
    <property type="term" value="F:phosphorelay sensor kinase activity"/>
    <property type="evidence" value="ECO:0007669"/>
    <property type="project" value="InterPro"/>
</dbReference>
<dbReference type="SUPFAM" id="SSF158472">
    <property type="entry name" value="HAMP domain-like"/>
    <property type="match status" value="1"/>
</dbReference>
<dbReference type="PANTHER" id="PTHR45339:SF1">
    <property type="entry name" value="HYBRID SIGNAL TRANSDUCTION HISTIDINE KINASE J"/>
    <property type="match status" value="1"/>
</dbReference>
<keyword evidence="8 17" id="KW-0812">Transmembrane</keyword>
<keyword evidence="6 15" id="KW-0597">Phosphoprotein</keyword>
<dbReference type="CDD" id="cd16922">
    <property type="entry name" value="HATPase_EvgS-ArcB-TorS-like"/>
    <property type="match status" value="1"/>
</dbReference>
<dbReference type="SUPFAM" id="SSF52172">
    <property type="entry name" value="CheY-like"/>
    <property type="match status" value="1"/>
</dbReference>
<evidence type="ECO:0000256" key="9">
    <source>
        <dbReference type="ARBA" id="ARBA00022741"/>
    </source>
</evidence>
<evidence type="ECO:0000259" key="20">
    <source>
        <dbReference type="PROSITE" id="PS50885"/>
    </source>
</evidence>
<dbReference type="CDD" id="cd00082">
    <property type="entry name" value="HisKA"/>
    <property type="match status" value="1"/>
</dbReference>
<protein>
    <recommendedName>
        <fullName evidence="3">histidine kinase</fullName>
        <ecNumber evidence="3">2.7.13.3</ecNumber>
    </recommendedName>
</protein>
<evidence type="ECO:0000313" key="21">
    <source>
        <dbReference type="EMBL" id="KEA64584.1"/>
    </source>
</evidence>
<feature type="transmembrane region" description="Helical" evidence="17">
    <location>
        <begin position="12"/>
        <end position="33"/>
    </location>
</feature>
<dbReference type="FunFam" id="3.30.565.10:FF:000010">
    <property type="entry name" value="Sensor histidine kinase RcsC"/>
    <property type="match status" value="1"/>
</dbReference>
<dbReference type="Gene3D" id="1.10.287.130">
    <property type="match status" value="1"/>
</dbReference>
<dbReference type="STRING" id="1232683.ADIMK_1037"/>
<evidence type="ECO:0000256" key="2">
    <source>
        <dbReference type="ARBA" id="ARBA00004429"/>
    </source>
</evidence>
<sequence>MIKRTLSIRARVMVLSLLPMTLLALILGGYFTLTRVAEIREDLLERGQSMARLMSSAAEFGVLSGNRDLLRSLSNAPIANDEVADILFYDAKFRLLYRSNNFDIEVERDQLLPREFKGTWHFIQPITTRTPALQDNPELLQITDASETLGWVVVLISAQPTVQRQQEILLRGAGLTLICLFVTLLLANRFGRRITRPVMGLTRLIERLQRGELDARAEISYTGELRTLASGINRLAARVQESNQQFEYRVESATRRLTQTLRHLERRNRELQTERLRADDANRAKDEFLARMSHELRTPLTSVLGFTELLGQTTLDNEQKRYLEIITRTSGLLLTIIDDILDFSRLESNAIHIESLSFDFAESLFDVIEAQSPAAAGKGLELTVDLPTDLPLRLIGDPSRLSQILNNLIGNAVKFTERGEVSVKVELCRLPLTDPRLHITVSDTGIGIPASRISQLFSAFTQGDNSISRRFGGSGLGLVIAHRLTELMGGHITLDSAEGSGTEIQLDLPLRYGECSEKASCLELESDHQLMLFEPHFNNRATLLRQLRILPYPIQLIRHIEELSALTTQDPRCTILLSVSPKDTSSRSVQALCDRVRAQTQAPLILLIPGRKPLRLHVGQLSLMAKPPRPNELFKALGLPTPASQPVAEQDLSTAQLPYPLKVLVAEDNEFNSLLVRRLLEGVGAQVSCVASGQEVLDHVAHQTPDLILMDVHMPGMDGIQATRAVRERLPKLPIVALTANVVPHEHRALFDAGINDLLLKPINVPELVRTLLQQCEAITGQTIDASPIGAQLEASVETLATPEQLQQEVRRLSDVIMQALWQRDRDRIRSHAHQLIGMAGLYEMPILEAATAELYQAAREGSMRELWLACSRLCRIAQQDSLE</sequence>
<dbReference type="PANTHER" id="PTHR45339">
    <property type="entry name" value="HYBRID SIGNAL TRANSDUCTION HISTIDINE KINASE J"/>
    <property type="match status" value="1"/>
</dbReference>
<keyword evidence="10 21" id="KW-0418">Kinase</keyword>
<evidence type="ECO:0000256" key="17">
    <source>
        <dbReference type="SAM" id="Phobius"/>
    </source>
</evidence>
<dbReference type="Pfam" id="PF09984">
    <property type="entry name" value="sCache_4"/>
    <property type="match status" value="1"/>
</dbReference>
<dbReference type="AlphaFoldDB" id="A0A081G1C9"/>
<evidence type="ECO:0000256" key="7">
    <source>
        <dbReference type="ARBA" id="ARBA00022679"/>
    </source>
</evidence>
<organism evidence="21 22">
    <name type="scientific">Marinobacterium lacunae</name>
    <dbReference type="NCBI Taxonomy" id="1232683"/>
    <lineage>
        <taxon>Bacteria</taxon>
        <taxon>Pseudomonadati</taxon>
        <taxon>Pseudomonadota</taxon>
        <taxon>Gammaproteobacteria</taxon>
        <taxon>Oceanospirillales</taxon>
        <taxon>Oceanospirillaceae</taxon>
        <taxon>Marinobacterium</taxon>
    </lineage>
</organism>
<keyword evidence="13" id="KW-0902">Two-component regulatory system</keyword>
<dbReference type="Pfam" id="PF00072">
    <property type="entry name" value="Response_reg"/>
    <property type="match status" value="1"/>
</dbReference>
<dbReference type="InterPro" id="IPR001789">
    <property type="entry name" value="Sig_transdc_resp-reg_receiver"/>
</dbReference>
<dbReference type="InterPro" id="IPR003660">
    <property type="entry name" value="HAMP_dom"/>
</dbReference>
<evidence type="ECO:0000256" key="16">
    <source>
        <dbReference type="SAM" id="Coils"/>
    </source>
</evidence>
<dbReference type="PROSITE" id="PS50110">
    <property type="entry name" value="RESPONSE_REGULATORY"/>
    <property type="match status" value="1"/>
</dbReference>
<evidence type="ECO:0000256" key="10">
    <source>
        <dbReference type="ARBA" id="ARBA00022777"/>
    </source>
</evidence>
<dbReference type="InterPro" id="IPR036097">
    <property type="entry name" value="HisK_dim/P_sf"/>
</dbReference>
<dbReference type="Gene3D" id="1.20.120.160">
    <property type="entry name" value="HPT domain"/>
    <property type="match status" value="1"/>
</dbReference>
<evidence type="ECO:0000259" key="18">
    <source>
        <dbReference type="PROSITE" id="PS50109"/>
    </source>
</evidence>
<keyword evidence="5" id="KW-0997">Cell inner membrane</keyword>
<keyword evidence="11" id="KW-0067">ATP-binding</keyword>
<evidence type="ECO:0000256" key="11">
    <source>
        <dbReference type="ARBA" id="ARBA00022840"/>
    </source>
</evidence>
<feature type="domain" description="HAMP" evidence="20">
    <location>
        <begin position="192"/>
        <end position="244"/>
    </location>
</feature>
<dbReference type="RefSeq" id="WP_036184588.1">
    <property type="nucleotide sequence ID" value="NZ_JMQN01000015.1"/>
</dbReference>
<evidence type="ECO:0000256" key="15">
    <source>
        <dbReference type="PROSITE-ProRule" id="PRU00169"/>
    </source>
</evidence>
<feature type="coiled-coil region" evidence="16">
    <location>
        <begin position="254"/>
        <end position="284"/>
    </location>
</feature>
<evidence type="ECO:0000259" key="19">
    <source>
        <dbReference type="PROSITE" id="PS50110"/>
    </source>
</evidence>
<dbReference type="PROSITE" id="PS50109">
    <property type="entry name" value="HIS_KIN"/>
    <property type="match status" value="1"/>
</dbReference>
<dbReference type="GO" id="GO:0005524">
    <property type="term" value="F:ATP binding"/>
    <property type="evidence" value="ECO:0007669"/>
    <property type="project" value="UniProtKB-KW"/>
</dbReference>
<dbReference type="InterPro" id="IPR004358">
    <property type="entry name" value="Sig_transdc_His_kin-like_C"/>
</dbReference>
<comment type="catalytic activity">
    <reaction evidence="1">
        <text>ATP + protein L-histidine = ADP + protein N-phospho-L-histidine.</text>
        <dbReference type="EC" id="2.7.13.3"/>
    </reaction>
</comment>
<dbReference type="SUPFAM" id="SSF47226">
    <property type="entry name" value="Histidine-containing phosphotransfer domain, HPT domain"/>
    <property type="match status" value="1"/>
</dbReference>
<evidence type="ECO:0000256" key="3">
    <source>
        <dbReference type="ARBA" id="ARBA00012438"/>
    </source>
</evidence>
<dbReference type="EC" id="2.7.13.3" evidence="3"/>
<dbReference type="Pfam" id="PF00672">
    <property type="entry name" value="HAMP"/>
    <property type="match status" value="1"/>
</dbReference>
<dbReference type="Pfam" id="PF02518">
    <property type="entry name" value="HATPase_c"/>
    <property type="match status" value="1"/>
</dbReference>